<reference evidence="2" key="1">
    <citation type="submission" date="2021-10" db="EMBL/GenBank/DDBJ databases">
        <title>Melipona bicolor Genome sequencing and assembly.</title>
        <authorList>
            <person name="Araujo N.S."/>
            <person name="Arias M.C."/>
        </authorList>
    </citation>
    <scope>NUCLEOTIDE SEQUENCE</scope>
    <source>
        <strain evidence="2">USP_2M_L1-L4_2017</strain>
        <tissue evidence="2">Whole body</tissue>
    </source>
</reference>
<dbReference type="GO" id="GO:0048598">
    <property type="term" value="P:embryonic morphogenesis"/>
    <property type="evidence" value="ECO:0007669"/>
    <property type="project" value="InterPro"/>
</dbReference>
<evidence type="ECO:0000256" key="1">
    <source>
        <dbReference type="SAM" id="MobiDB-lite"/>
    </source>
</evidence>
<evidence type="ECO:0000313" key="3">
    <source>
        <dbReference type="Proteomes" id="UP001177670"/>
    </source>
</evidence>
<organism evidence="2 3">
    <name type="scientific">Melipona bicolor</name>
    <dbReference type="NCBI Taxonomy" id="60889"/>
    <lineage>
        <taxon>Eukaryota</taxon>
        <taxon>Metazoa</taxon>
        <taxon>Ecdysozoa</taxon>
        <taxon>Arthropoda</taxon>
        <taxon>Hexapoda</taxon>
        <taxon>Insecta</taxon>
        <taxon>Pterygota</taxon>
        <taxon>Neoptera</taxon>
        <taxon>Endopterygota</taxon>
        <taxon>Hymenoptera</taxon>
        <taxon>Apocrita</taxon>
        <taxon>Aculeata</taxon>
        <taxon>Apoidea</taxon>
        <taxon>Anthophila</taxon>
        <taxon>Apidae</taxon>
        <taxon>Melipona</taxon>
    </lineage>
</organism>
<feature type="compositionally biased region" description="Basic and acidic residues" evidence="1">
    <location>
        <begin position="64"/>
        <end position="80"/>
    </location>
</feature>
<dbReference type="Proteomes" id="UP001177670">
    <property type="component" value="Unassembled WGS sequence"/>
</dbReference>
<feature type="region of interest" description="Disordered" evidence="1">
    <location>
        <begin position="134"/>
        <end position="160"/>
    </location>
</feature>
<sequence length="160" mass="18437">MSTLGMYELTHPESLSESDLKEILENRCIDFSDYKNLSRFELIELYKRVALPLPQRQSESIQNSDKKQHNEGTNHVDELYRNSVLMNGTSTKTDVNGTTKIAESFCVRSKSPANEFNQTSKKICLHNSNNFTKSNDIDKRINDEKHDGAPSRKRQKITWP</sequence>
<proteinExistence type="predicted"/>
<dbReference type="Pfam" id="PF15323">
    <property type="entry name" value="Ashwin"/>
    <property type="match status" value="1"/>
</dbReference>
<dbReference type="GO" id="GO:0072669">
    <property type="term" value="C:tRNA-splicing ligase complex"/>
    <property type="evidence" value="ECO:0007669"/>
    <property type="project" value="InterPro"/>
</dbReference>
<comment type="caution">
    <text evidence="2">The sequence shown here is derived from an EMBL/GenBank/DDBJ whole genome shotgun (WGS) entry which is preliminary data.</text>
</comment>
<evidence type="ECO:0008006" key="4">
    <source>
        <dbReference type="Google" id="ProtNLM"/>
    </source>
</evidence>
<keyword evidence="3" id="KW-1185">Reference proteome</keyword>
<gene>
    <name evidence="2" type="ORF">K0M31_000093</name>
</gene>
<dbReference type="InterPro" id="IPR024887">
    <property type="entry name" value="Ashwin"/>
</dbReference>
<dbReference type="EMBL" id="JAHYIQ010000001">
    <property type="protein sequence ID" value="KAK1135504.1"/>
    <property type="molecule type" value="Genomic_DNA"/>
</dbReference>
<accession>A0AA40GDM2</accession>
<feature type="compositionally biased region" description="Basic residues" evidence="1">
    <location>
        <begin position="151"/>
        <end position="160"/>
    </location>
</feature>
<feature type="region of interest" description="Disordered" evidence="1">
    <location>
        <begin position="56"/>
        <end position="82"/>
    </location>
</feature>
<protein>
    <recommendedName>
        <fullName evidence="4">Ashwin</fullName>
    </recommendedName>
</protein>
<evidence type="ECO:0000313" key="2">
    <source>
        <dbReference type="EMBL" id="KAK1135504.1"/>
    </source>
</evidence>
<name>A0AA40GDM2_9HYME</name>
<dbReference type="AlphaFoldDB" id="A0AA40GDM2"/>
<feature type="compositionally biased region" description="Basic and acidic residues" evidence="1">
    <location>
        <begin position="135"/>
        <end position="150"/>
    </location>
</feature>